<evidence type="ECO:0000256" key="2">
    <source>
        <dbReference type="SAM" id="Phobius"/>
    </source>
</evidence>
<keyword evidence="2" id="KW-0472">Membrane</keyword>
<keyword evidence="6" id="KW-1185">Reference proteome</keyword>
<protein>
    <recommendedName>
        <fullName evidence="7">DUF4190 domain-containing protein</fullName>
    </recommendedName>
</protein>
<dbReference type="InterPro" id="IPR025241">
    <property type="entry name" value="DUF4190"/>
</dbReference>
<evidence type="ECO:0000313" key="6">
    <source>
        <dbReference type="Proteomes" id="UP000031501"/>
    </source>
</evidence>
<name>A0A221P2C0_9ACTN</name>
<feature type="domain" description="DUF4190" evidence="3">
    <location>
        <begin position="23"/>
        <end position="79"/>
    </location>
</feature>
<reference evidence="5 6" key="1">
    <citation type="submission" date="2017-07" db="EMBL/GenBank/DDBJ databases">
        <title>Genome sequence of Streptomyces pluripotens MUSC 137T.</title>
        <authorList>
            <person name="Ser H.-L."/>
            <person name="Lee L.-H."/>
        </authorList>
    </citation>
    <scope>NUCLEOTIDE SEQUENCE [LARGE SCALE GENOMIC DNA]</scope>
    <source>
        <strain evidence="5 6">MUSC 137</strain>
    </source>
</reference>
<dbReference type="KEGG" id="splu:LK06_021675"/>
<keyword evidence="2" id="KW-1133">Transmembrane helix</keyword>
<feature type="compositionally biased region" description="Gly residues" evidence="1">
    <location>
        <begin position="349"/>
        <end position="363"/>
    </location>
</feature>
<dbReference type="InterPro" id="IPR026004">
    <property type="entry name" value="Septum_form"/>
</dbReference>
<dbReference type="EMBL" id="CP022433">
    <property type="protein sequence ID" value="ASN26371.1"/>
    <property type="molecule type" value="Genomic_DNA"/>
</dbReference>
<dbReference type="Proteomes" id="UP000031501">
    <property type="component" value="Chromosome"/>
</dbReference>
<evidence type="ECO:0000259" key="3">
    <source>
        <dbReference type="Pfam" id="PF13828"/>
    </source>
</evidence>
<feature type="domain" description="Septum formation-related" evidence="4">
    <location>
        <begin position="97"/>
        <end position="201"/>
    </location>
</feature>
<dbReference type="AlphaFoldDB" id="A0A221P2C0"/>
<gene>
    <name evidence="5" type="ORF">LK07_22830</name>
</gene>
<dbReference type="STRING" id="1355015.LK06_021675"/>
<organism evidence="5 6">
    <name type="scientific">Streptomyces pluripotens</name>
    <dbReference type="NCBI Taxonomy" id="1355015"/>
    <lineage>
        <taxon>Bacteria</taxon>
        <taxon>Bacillati</taxon>
        <taxon>Actinomycetota</taxon>
        <taxon>Actinomycetes</taxon>
        <taxon>Kitasatosporales</taxon>
        <taxon>Streptomycetaceae</taxon>
        <taxon>Streptomyces</taxon>
    </lineage>
</organism>
<dbReference type="Pfam" id="PF13828">
    <property type="entry name" value="DUF4190"/>
    <property type="match status" value="1"/>
</dbReference>
<accession>A0A221P2C0</accession>
<evidence type="ECO:0000313" key="5">
    <source>
        <dbReference type="EMBL" id="ASN26371.1"/>
    </source>
</evidence>
<feature type="region of interest" description="Disordered" evidence="1">
    <location>
        <begin position="339"/>
        <end position="363"/>
    </location>
</feature>
<sequence length="363" mass="38513">MPPYQPWAQGYSPYNRPAPVNGLAIASLVLGVLCFLPGVGLLLGLVALRQIRRRGERGTGLAVGGMILSGIGLVLWVLLFTMGSPSGLWQRVKDGARGSVSTSLTKGECFDAPGGVLSGRPRDFDKVSCSGEHDGEVFASFRLDDGRYPGQHSVTNTADKRCWSLQGDYAMDSWAVPEGVDVYYLTPTEESWTAGDREVTCVFGNTDASANLTGSLRNDESVLDADQVAYLKAAHVLNSALDTAPDTAHTEGDLAKREAWAGRVSVALERQARMLRAHDWPDDAGKPVAVLTARLDKARVEWAKAARAKDMDAFYQHCDAGANLIDPLQTVTARQALGLATTPPSGDAGPAGSGGDGDTGLQV</sequence>
<proteinExistence type="predicted"/>
<feature type="transmembrane region" description="Helical" evidence="2">
    <location>
        <begin position="60"/>
        <end position="82"/>
    </location>
</feature>
<dbReference type="Pfam" id="PF13845">
    <property type="entry name" value="Septum_form"/>
    <property type="match status" value="1"/>
</dbReference>
<evidence type="ECO:0000259" key="4">
    <source>
        <dbReference type="Pfam" id="PF13845"/>
    </source>
</evidence>
<evidence type="ECO:0008006" key="7">
    <source>
        <dbReference type="Google" id="ProtNLM"/>
    </source>
</evidence>
<evidence type="ECO:0000256" key="1">
    <source>
        <dbReference type="SAM" id="MobiDB-lite"/>
    </source>
</evidence>
<keyword evidence="2" id="KW-0812">Transmembrane</keyword>
<feature type="transmembrane region" description="Helical" evidence="2">
    <location>
        <begin position="20"/>
        <end position="48"/>
    </location>
</feature>
<dbReference type="OrthoDB" id="3628931at2"/>